<dbReference type="Proteomes" id="UP000291758">
    <property type="component" value="Chromosome"/>
</dbReference>
<evidence type="ECO:0000259" key="4">
    <source>
        <dbReference type="Pfam" id="PF01471"/>
    </source>
</evidence>
<dbReference type="InterPro" id="IPR002477">
    <property type="entry name" value="Peptidoglycan-bd-like"/>
</dbReference>
<feature type="region of interest" description="Disordered" evidence="2">
    <location>
        <begin position="176"/>
        <end position="220"/>
    </location>
</feature>
<keyword evidence="6" id="KW-1185">Reference proteome</keyword>
<dbReference type="SUPFAM" id="SSF47090">
    <property type="entry name" value="PGBD-like"/>
    <property type="match status" value="1"/>
</dbReference>
<dbReference type="GO" id="GO:0030313">
    <property type="term" value="C:cell envelope"/>
    <property type="evidence" value="ECO:0007669"/>
    <property type="project" value="TreeGrafter"/>
</dbReference>
<dbReference type="GO" id="GO:0015679">
    <property type="term" value="P:plasma membrane copper ion transport"/>
    <property type="evidence" value="ECO:0007669"/>
    <property type="project" value="TreeGrafter"/>
</dbReference>
<keyword evidence="3" id="KW-0732">Signal</keyword>
<feature type="chain" id="PRO_5038335186" description="Peptidoglycan binding-like domain-containing protein" evidence="3">
    <location>
        <begin position="21"/>
        <end position="414"/>
    </location>
</feature>
<feature type="signal peptide" evidence="3">
    <location>
        <begin position="1"/>
        <end position="20"/>
    </location>
</feature>
<proteinExistence type="predicted"/>
<name>A0A4P6ES56_9MICO</name>
<evidence type="ECO:0000256" key="3">
    <source>
        <dbReference type="SAM" id="SignalP"/>
    </source>
</evidence>
<dbReference type="GO" id="GO:0060003">
    <property type="term" value="P:copper ion export"/>
    <property type="evidence" value="ECO:0007669"/>
    <property type="project" value="TreeGrafter"/>
</dbReference>
<keyword evidence="1" id="KW-0813">Transport</keyword>
<evidence type="ECO:0000256" key="2">
    <source>
        <dbReference type="SAM" id="MobiDB-lite"/>
    </source>
</evidence>
<dbReference type="InterPro" id="IPR051909">
    <property type="entry name" value="MFP_Cation_Efflux"/>
</dbReference>
<accession>A0A4P6ES56</accession>
<evidence type="ECO:0000313" key="5">
    <source>
        <dbReference type="EMBL" id="QAY63227.1"/>
    </source>
</evidence>
<reference evidence="5 6" key="1">
    <citation type="submission" date="2019-01" db="EMBL/GenBank/DDBJ databases">
        <title>Genome sequencing of strain 2JSPR-7.</title>
        <authorList>
            <person name="Heo J."/>
            <person name="Kim S.-J."/>
            <person name="Kim J.-S."/>
            <person name="Hong S.-B."/>
            <person name="Kwon S.-W."/>
        </authorList>
    </citation>
    <scope>NUCLEOTIDE SEQUENCE [LARGE SCALE GENOMIC DNA]</scope>
    <source>
        <strain evidence="5 6">2JSPR-7</strain>
    </source>
</reference>
<evidence type="ECO:0000313" key="6">
    <source>
        <dbReference type="Proteomes" id="UP000291758"/>
    </source>
</evidence>
<dbReference type="PANTHER" id="PTHR30097">
    <property type="entry name" value="CATION EFFLUX SYSTEM PROTEIN CUSB"/>
    <property type="match status" value="1"/>
</dbReference>
<dbReference type="InterPro" id="IPR036366">
    <property type="entry name" value="PGBDSf"/>
</dbReference>
<dbReference type="KEGG" id="xyl:ET495_08200"/>
<dbReference type="Pfam" id="PF01471">
    <property type="entry name" value="PG_binding_1"/>
    <property type="match status" value="1"/>
</dbReference>
<dbReference type="EMBL" id="CP035495">
    <property type="protein sequence ID" value="QAY63227.1"/>
    <property type="molecule type" value="Genomic_DNA"/>
</dbReference>
<protein>
    <recommendedName>
        <fullName evidence="4">Peptidoglycan binding-like domain-containing protein</fullName>
    </recommendedName>
</protein>
<evidence type="ECO:0000256" key="1">
    <source>
        <dbReference type="ARBA" id="ARBA00022448"/>
    </source>
</evidence>
<sequence>MRRWLVALLALVVVGVGAWAAAARLESPDQAAANAQPPAPAPLTAVVRAGYLHGAVTIAVTVEPQQVRSQVAPAALTGVVTAQVVAPGDVLRPGAPVLRVDGRPLFVLPGDFPLYRDIEPGDQGDDVAALQEGLRAAGFFAGRTDGSYGPRTQAAVKAMYQAAGYEVPRATVEVPVPPAADPQAGAAAGGGDAAEAEGVPADAVPADVPDPAGTRTVPGGPRVLRSEVLMVGGLPATVRSLAAVGSQLAEGAAVFDVTVGDLVLATTVPGASAGVLAVGAEAVFAGDEGDARASVTAIDHDAETGDARIVLTVSEGVISAGITYTVTIENPAGEDEAGLLVPVTAVVSRGGVSSVYVADGDSFREVAVTVAGQQGGVAAVEALDPDAGLVAGASVRIGPEAAGAPADTADATDG</sequence>
<dbReference type="Gene3D" id="1.10.101.10">
    <property type="entry name" value="PGBD-like superfamily/PGBD"/>
    <property type="match status" value="1"/>
</dbReference>
<feature type="compositionally biased region" description="Low complexity" evidence="2">
    <location>
        <begin position="196"/>
        <end position="213"/>
    </location>
</feature>
<dbReference type="AlphaFoldDB" id="A0A4P6ES56"/>
<dbReference type="PANTHER" id="PTHR30097:SF4">
    <property type="entry name" value="SLR6042 PROTEIN"/>
    <property type="match status" value="1"/>
</dbReference>
<gene>
    <name evidence="5" type="ORF">ET495_08200</name>
</gene>
<dbReference type="InterPro" id="IPR036365">
    <property type="entry name" value="PGBD-like_sf"/>
</dbReference>
<organism evidence="5 6">
    <name type="scientific">Xylanimonas allomyrinae</name>
    <dbReference type="NCBI Taxonomy" id="2509459"/>
    <lineage>
        <taxon>Bacteria</taxon>
        <taxon>Bacillati</taxon>
        <taxon>Actinomycetota</taxon>
        <taxon>Actinomycetes</taxon>
        <taxon>Micrococcales</taxon>
        <taxon>Promicromonosporaceae</taxon>
        <taxon>Xylanimonas</taxon>
    </lineage>
</organism>
<feature type="domain" description="Peptidoglycan binding-like" evidence="4">
    <location>
        <begin position="123"/>
        <end position="166"/>
    </location>
</feature>
<dbReference type="Gene3D" id="2.40.420.20">
    <property type="match status" value="1"/>
</dbReference>
<dbReference type="OrthoDB" id="3268648at2"/>